<dbReference type="InterPro" id="IPR021127">
    <property type="entry name" value="CRISPR_associated_Cas2"/>
</dbReference>
<comment type="similarity">
    <text evidence="2 9">Belongs to the CRISPR-associated endoribonuclease Cas2 protein family.</text>
</comment>
<keyword evidence="6 9" id="KW-0378">Hydrolase</keyword>
<dbReference type="GO" id="GO:0004521">
    <property type="term" value="F:RNA endonuclease activity"/>
    <property type="evidence" value="ECO:0007669"/>
    <property type="project" value="InterPro"/>
</dbReference>
<evidence type="ECO:0000256" key="7">
    <source>
        <dbReference type="ARBA" id="ARBA00022842"/>
    </source>
</evidence>
<dbReference type="GO" id="GO:0051607">
    <property type="term" value="P:defense response to virus"/>
    <property type="evidence" value="ECO:0007669"/>
    <property type="project" value="UniProtKB-UniRule"/>
</dbReference>
<evidence type="ECO:0000256" key="1">
    <source>
        <dbReference type="ARBA" id="ARBA00001946"/>
    </source>
</evidence>
<evidence type="ECO:0000256" key="8">
    <source>
        <dbReference type="ARBA" id="ARBA00023118"/>
    </source>
</evidence>
<sequence>MIYYIAYDISDTDARTKTAQLLENIGTRIQHSLFSCELVPAHLDDVFDQLSALIDPECDSLHIYPVCHTCVQGIKVLGKPPCPLEIPYFML</sequence>
<dbReference type="Gene3D" id="3.30.70.240">
    <property type="match status" value="1"/>
</dbReference>
<dbReference type="PANTHER" id="PTHR34405:SF3">
    <property type="entry name" value="CRISPR-ASSOCIATED ENDORIBONUCLEASE CAS2 3"/>
    <property type="match status" value="1"/>
</dbReference>
<dbReference type="PANTHER" id="PTHR34405">
    <property type="entry name" value="CRISPR-ASSOCIATED ENDORIBONUCLEASE CAS2"/>
    <property type="match status" value="1"/>
</dbReference>
<keyword evidence="4 9" id="KW-0479">Metal-binding</keyword>
<dbReference type="GO" id="GO:0043571">
    <property type="term" value="P:maintenance of CRISPR repeat elements"/>
    <property type="evidence" value="ECO:0007669"/>
    <property type="project" value="UniProtKB-UniRule"/>
</dbReference>
<dbReference type="RefSeq" id="WP_016522745.1">
    <property type="nucleotide sequence ID" value="NZ_KE332517.1"/>
</dbReference>
<evidence type="ECO:0000256" key="6">
    <source>
        <dbReference type="ARBA" id="ARBA00022801"/>
    </source>
</evidence>
<keyword evidence="5 9" id="KW-0255">Endonuclease</keyword>
<dbReference type="EMBL" id="ATFE01000004">
    <property type="protein sequence ID" value="EPF29489.1"/>
    <property type="molecule type" value="Genomic_DNA"/>
</dbReference>
<reference evidence="10 11" key="1">
    <citation type="submission" date="2013-04" db="EMBL/GenBank/DDBJ databases">
        <title>The Genome Sequence of Treponema medium ATCC 700293.</title>
        <authorList>
            <consortium name="The Broad Institute Genomics Platform"/>
            <person name="Earl A."/>
            <person name="Ward D."/>
            <person name="Feldgarden M."/>
            <person name="Gevers D."/>
            <person name="Leonetti C."/>
            <person name="Blanton J.M."/>
            <person name="Dewhirst F.E."/>
            <person name="Izard J."/>
            <person name="Walker B."/>
            <person name="Young S."/>
            <person name="Zeng Q."/>
            <person name="Gargeya S."/>
            <person name="Fitzgerald M."/>
            <person name="Haas B."/>
            <person name="Abouelleil A."/>
            <person name="Allen A.W."/>
            <person name="Alvarado L."/>
            <person name="Arachchi H.M."/>
            <person name="Berlin A.M."/>
            <person name="Chapman S.B."/>
            <person name="Gainer-Dewar J."/>
            <person name="Goldberg J."/>
            <person name="Griggs A."/>
            <person name="Gujja S."/>
            <person name="Hansen M."/>
            <person name="Howarth C."/>
            <person name="Imamovic A."/>
            <person name="Ireland A."/>
            <person name="Larimer J."/>
            <person name="McCowan C."/>
            <person name="Murphy C."/>
            <person name="Pearson M."/>
            <person name="Poon T.W."/>
            <person name="Priest M."/>
            <person name="Roberts A."/>
            <person name="Saif S."/>
            <person name="Shea T."/>
            <person name="Sisk P."/>
            <person name="Sykes S."/>
            <person name="Wortman J."/>
            <person name="Nusbaum C."/>
            <person name="Birren B."/>
        </authorList>
    </citation>
    <scope>NUCLEOTIDE SEQUENCE [LARGE SCALE GENOMIC DNA]</scope>
    <source>
        <strain evidence="10 11">ATCC 700293</strain>
    </source>
</reference>
<evidence type="ECO:0000256" key="5">
    <source>
        <dbReference type="ARBA" id="ARBA00022759"/>
    </source>
</evidence>
<gene>
    <name evidence="9" type="primary">cas2</name>
    <name evidence="10" type="ORF">HMPREF9195_00775</name>
</gene>
<dbReference type="Pfam" id="PF09827">
    <property type="entry name" value="CRISPR_Cas2"/>
    <property type="match status" value="1"/>
</dbReference>
<dbReference type="NCBIfam" id="TIGR01573">
    <property type="entry name" value="cas2"/>
    <property type="match status" value="1"/>
</dbReference>
<dbReference type="SUPFAM" id="SSF143430">
    <property type="entry name" value="TTP0101/SSO1404-like"/>
    <property type="match status" value="1"/>
</dbReference>
<dbReference type="Proteomes" id="UP000014634">
    <property type="component" value="Unassembled WGS sequence"/>
</dbReference>
<evidence type="ECO:0000313" key="11">
    <source>
        <dbReference type="Proteomes" id="UP000014634"/>
    </source>
</evidence>
<evidence type="ECO:0000313" key="10">
    <source>
        <dbReference type="EMBL" id="EPF29489.1"/>
    </source>
</evidence>
<dbReference type="EC" id="3.1.-.-" evidence="9"/>
<accession>A0AA87NS26</accession>
<comment type="function">
    <text evidence="9">CRISPR (clustered regularly interspaced short palindromic repeat), is an adaptive immune system that provides protection against mobile genetic elements (viruses, transposable elements and conjugative plasmids). CRISPR clusters contain sequences complementary to antecedent mobile elements and target invading nucleic acids. CRISPR clusters are transcribed and processed into CRISPR RNA (crRNA). Functions as a ssRNA-specific endoribonuclease. Involved in the integration of spacer DNA into the CRISPR cassette.</text>
</comment>
<feature type="binding site" evidence="9">
    <location>
        <position position="8"/>
    </location>
    <ligand>
        <name>Mg(2+)</name>
        <dbReference type="ChEBI" id="CHEBI:18420"/>
        <note>catalytic</note>
    </ligand>
</feature>
<evidence type="ECO:0000256" key="9">
    <source>
        <dbReference type="HAMAP-Rule" id="MF_01471"/>
    </source>
</evidence>
<comment type="subunit">
    <text evidence="9">Homodimer, forms a heterotetramer with a Cas1 homodimer.</text>
</comment>
<evidence type="ECO:0000256" key="2">
    <source>
        <dbReference type="ARBA" id="ARBA00009959"/>
    </source>
</evidence>
<name>A0AA87NS26_TREMD</name>
<dbReference type="GO" id="GO:0016787">
    <property type="term" value="F:hydrolase activity"/>
    <property type="evidence" value="ECO:0007669"/>
    <property type="project" value="UniProtKB-KW"/>
</dbReference>
<comment type="cofactor">
    <cofactor evidence="1 9">
        <name>Mg(2+)</name>
        <dbReference type="ChEBI" id="CHEBI:18420"/>
    </cofactor>
</comment>
<keyword evidence="7 9" id="KW-0460">Magnesium</keyword>
<protein>
    <recommendedName>
        <fullName evidence="9">CRISPR-associated endoribonuclease Cas2</fullName>
        <ecNumber evidence="9">3.1.-.-</ecNumber>
    </recommendedName>
</protein>
<dbReference type="InterPro" id="IPR019199">
    <property type="entry name" value="Virulence_VapD/CRISPR_Cas2"/>
</dbReference>
<dbReference type="AlphaFoldDB" id="A0AA87NS26"/>
<dbReference type="CDD" id="cd09725">
    <property type="entry name" value="Cas2_I_II_III"/>
    <property type="match status" value="1"/>
</dbReference>
<keyword evidence="3 9" id="KW-0540">Nuclease</keyword>
<proteinExistence type="inferred from homology"/>
<keyword evidence="8 9" id="KW-0051">Antiviral defense</keyword>
<organism evidence="10 11">
    <name type="scientific">Treponema medium ATCC 700293</name>
    <dbReference type="NCBI Taxonomy" id="1125700"/>
    <lineage>
        <taxon>Bacteria</taxon>
        <taxon>Pseudomonadati</taxon>
        <taxon>Spirochaetota</taxon>
        <taxon>Spirochaetia</taxon>
        <taxon>Spirochaetales</taxon>
        <taxon>Treponemataceae</taxon>
        <taxon>Treponema</taxon>
    </lineage>
</organism>
<dbReference type="HAMAP" id="MF_01471">
    <property type="entry name" value="Cas2"/>
    <property type="match status" value="1"/>
</dbReference>
<dbReference type="GO" id="GO:0046872">
    <property type="term" value="F:metal ion binding"/>
    <property type="evidence" value="ECO:0007669"/>
    <property type="project" value="UniProtKB-UniRule"/>
</dbReference>
<evidence type="ECO:0000256" key="3">
    <source>
        <dbReference type="ARBA" id="ARBA00022722"/>
    </source>
</evidence>
<evidence type="ECO:0000256" key="4">
    <source>
        <dbReference type="ARBA" id="ARBA00022723"/>
    </source>
</evidence>
<comment type="caution">
    <text evidence="10">The sequence shown here is derived from an EMBL/GenBank/DDBJ whole genome shotgun (WGS) entry which is preliminary data.</text>
</comment>